<organism evidence="2">
    <name type="scientific">mine drainage metagenome</name>
    <dbReference type="NCBI Taxonomy" id="410659"/>
    <lineage>
        <taxon>unclassified sequences</taxon>
        <taxon>metagenomes</taxon>
        <taxon>ecological metagenomes</taxon>
    </lineage>
</organism>
<evidence type="ECO:0000259" key="1">
    <source>
        <dbReference type="Pfam" id="PF01695"/>
    </source>
</evidence>
<name>T1CCL3_9ZZZZ</name>
<dbReference type="Pfam" id="PF01695">
    <property type="entry name" value="IstB_IS21"/>
    <property type="match status" value="1"/>
</dbReference>
<dbReference type="EMBL" id="AUZX01006465">
    <property type="protein sequence ID" value="EQD63544.1"/>
    <property type="molecule type" value="Genomic_DNA"/>
</dbReference>
<proteinExistence type="predicted"/>
<protein>
    <submittedName>
        <fullName evidence="2">IS21 family transposase</fullName>
    </submittedName>
</protein>
<feature type="non-terminal residue" evidence="2">
    <location>
        <position position="1"/>
    </location>
</feature>
<comment type="caution">
    <text evidence="2">The sequence shown here is derived from an EMBL/GenBank/DDBJ whole genome shotgun (WGS) entry which is preliminary data.</text>
</comment>
<dbReference type="InterPro" id="IPR002611">
    <property type="entry name" value="IstB_ATP-bd"/>
</dbReference>
<reference evidence="2" key="2">
    <citation type="journal article" date="2014" name="ISME J.">
        <title>Microbial stratification in low pH oxic and suboxic macroscopic growths along an acid mine drainage.</title>
        <authorList>
            <person name="Mendez-Garcia C."/>
            <person name="Mesa V."/>
            <person name="Sprenger R.R."/>
            <person name="Richter M."/>
            <person name="Diez M.S."/>
            <person name="Solano J."/>
            <person name="Bargiela R."/>
            <person name="Golyshina O.V."/>
            <person name="Manteca A."/>
            <person name="Ramos J.L."/>
            <person name="Gallego J.R."/>
            <person name="Llorente I."/>
            <person name="Martins Dos Santos V.A."/>
            <person name="Jensen O.N."/>
            <person name="Pelaez A.I."/>
            <person name="Sanchez J."/>
            <person name="Ferrer M."/>
        </authorList>
    </citation>
    <scope>NUCLEOTIDE SEQUENCE</scope>
</reference>
<dbReference type="GO" id="GO:0005524">
    <property type="term" value="F:ATP binding"/>
    <property type="evidence" value="ECO:0007669"/>
    <property type="project" value="InterPro"/>
</dbReference>
<dbReference type="AlphaFoldDB" id="T1CCL3"/>
<feature type="domain" description="IstB-like ATP-binding" evidence="1">
    <location>
        <begin position="1"/>
        <end position="65"/>
    </location>
</feature>
<dbReference type="Gene3D" id="3.40.50.300">
    <property type="entry name" value="P-loop containing nucleotide triphosphate hydrolases"/>
    <property type="match status" value="1"/>
</dbReference>
<dbReference type="InterPro" id="IPR027417">
    <property type="entry name" value="P-loop_NTPase"/>
</dbReference>
<sequence length="168" mass="19128">ANVLFQVVNDRWLKKRPMVLTTNKPVEGWGKVLHDPDLAEAILDRVLERGRVLPFRGPSYRTRHLRSEGVPVISGKAWSEFREPTGCPSFGRWQPQRDQFRSEGLVEFVQVPVIDGTRGRVCSKGTVLCRVAPSGFEPLSQAPKARMLVHYTTGLREPRYRGGNYRFP</sequence>
<gene>
    <name evidence="2" type="ORF">B1A_09075</name>
</gene>
<reference evidence="2" key="1">
    <citation type="submission" date="2013-08" db="EMBL/GenBank/DDBJ databases">
        <authorList>
            <person name="Mendez C."/>
            <person name="Richter M."/>
            <person name="Ferrer M."/>
            <person name="Sanchez J."/>
        </authorList>
    </citation>
    <scope>NUCLEOTIDE SEQUENCE</scope>
</reference>
<evidence type="ECO:0000313" key="2">
    <source>
        <dbReference type="EMBL" id="EQD63544.1"/>
    </source>
</evidence>
<accession>T1CCL3</accession>